<keyword evidence="2" id="KW-0378">Hydrolase</keyword>
<reference evidence="2 3" key="1">
    <citation type="submission" date="2016-06" db="EMBL/GenBank/DDBJ databases">
        <authorList>
            <person name="Olsen C.W."/>
            <person name="Carey S."/>
            <person name="Hinshaw L."/>
            <person name="Karasin A.I."/>
        </authorList>
    </citation>
    <scope>NUCLEOTIDE SEQUENCE [LARGE SCALE GENOMIC DNA]</scope>
    <source>
        <strain evidence="2 3">LZ-22</strain>
    </source>
</reference>
<dbReference type="SUPFAM" id="SSF53474">
    <property type="entry name" value="alpha/beta-Hydrolases"/>
    <property type="match status" value="1"/>
</dbReference>
<dbReference type="OrthoDB" id="3208682at2"/>
<dbReference type="EMBL" id="FMYF01000022">
    <property type="protein sequence ID" value="SDC08952.1"/>
    <property type="molecule type" value="Genomic_DNA"/>
</dbReference>
<sequence length="264" mass="27840">MSPSTQIGPEFGAFDFTHDRRTHEVFRGGTGPAVLVLHEIPGLHPGVVDFARRLIAAGYTVYLPSLFGRPAAPATGREMARTMVRVCVSREFTLLADRTSPVVGWLRALAATAFRECGGPGVGVVGMCFTGGFALATALEPSVLAAVMSQPAMPAPIGERGRAALGLDAQDLATITARANDNLRVLGLRFTNDRGCPPERFATLRTTLGGAFEGIEIDSSPGNAAGIEPSAHSVLTISLVDEPGHPTRVARDRVLAFLAERLRG</sequence>
<evidence type="ECO:0000313" key="3">
    <source>
        <dbReference type="Proteomes" id="UP000199086"/>
    </source>
</evidence>
<dbReference type="InterPro" id="IPR029058">
    <property type="entry name" value="AB_hydrolase_fold"/>
</dbReference>
<dbReference type="GO" id="GO:0016787">
    <property type="term" value="F:hydrolase activity"/>
    <property type="evidence" value="ECO:0007669"/>
    <property type="project" value="UniProtKB-KW"/>
</dbReference>
<keyword evidence="3" id="KW-1185">Reference proteome</keyword>
<protein>
    <submittedName>
        <fullName evidence="2">Dienelactone hydrolase</fullName>
    </submittedName>
</protein>
<dbReference type="PANTHER" id="PTHR46623">
    <property type="entry name" value="CARBOXYMETHYLENEBUTENOLIDASE-RELATED"/>
    <property type="match status" value="1"/>
</dbReference>
<dbReference type="Proteomes" id="UP000199086">
    <property type="component" value="Unassembled WGS sequence"/>
</dbReference>
<name>A0A1G6IQV4_9ACTN</name>
<dbReference type="AlphaFoldDB" id="A0A1G6IQV4"/>
<organism evidence="2 3">
    <name type="scientific">Raineyella antarctica</name>
    <dbReference type="NCBI Taxonomy" id="1577474"/>
    <lineage>
        <taxon>Bacteria</taxon>
        <taxon>Bacillati</taxon>
        <taxon>Actinomycetota</taxon>
        <taxon>Actinomycetes</taxon>
        <taxon>Propionibacteriales</taxon>
        <taxon>Propionibacteriaceae</taxon>
        <taxon>Raineyella</taxon>
    </lineage>
</organism>
<gene>
    <name evidence="2" type="ORF">GA0111570_1222</name>
</gene>
<dbReference type="STRING" id="1577474.GA0111570_1222"/>
<dbReference type="Gene3D" id="3.40.50.1820">
    <property type="entry name" value="alpha/beta hydrolase"/>
    <property type="match status" value="1"/>
</dbReference>
<evidence type="ECO:0000259" key="1">
    <source>
        <dbReference type="Pfam" id="PF01738"/>
    </source>
</evidence>
<dbReference type="PANTHER" id="PTHR46623:SF7">
    <property type="entry name" value="CARBOXYMETHYLENEBUTENOLIDASE"/>
    <property type="match status" value="1"/>
</dbReference>
<accession>A0A1G6IQV4</accession>
<dbReference type="InterPro" id="IPR051049">
    <property type="entry name" value="Dienelactone_hydrolase-like"/>
</dbReference>
<dbReference type="RefSeq" id="WP_092613856.1">
    <property type="nucleotide sequence ID" value="NZ_FMYF01000022.1"/>
</dbReference>
<dbReference type="InterPro" id="IPR002925">
    <property type="entry name" value="Dienelactn_hydro"/>
</dbReference>
<feature type="domain" description="Dienelactone hydrolase" evidence="1">
    <location>
        <begin position="31"/>
        <end position="148"/>
    </location>
</feature>
<evidence type="ECO:0000313" key="2">
    <source>
        <dbReference type="EMBL" id="SDC08952.1"/>
    </source>
</evidence>
<proteinExistence type="predicted"/>
<dbReference type="Pfam" id="PF01738">
    <property type="entry name" value="DLH"/>
    <property type="match status" value="1"/>
</dbReference>